<dbReference type="GO" id="GO:0022627">
    <property type="term" value="C:cytosolic small ribosomal subunit"/>
    <property type="evidence" value="ECO:0007669"/>
    <property type="project" value="TreeGrafter"/>
</dbReference>
<dbReference type="Gene3D" id="2.30.30.30">
    <property type="match status" value="1"/>
</dbReference>
<proteinExistence type="predicted"/>
<dbReference type="InterPro" id="IPR000876">
    <property type="entry name" value="Ribosomal_eS4"/>
</dbReference>
<comment type="caution">
    <text evidence="2">The sequence shown here is derived from an EMBL/GenBank/DDBJ whole genome shotgun (WGS) entry which is preliminary data.</text>
</comment>
<protein>
    <submittedName>
        <fullName evidence="2">40S ribosomal protein S4</fullName>
    </submittedName>
</protein>
<dbReference type="Gene3D" id="3.30.70.60">
    <property type="match status" value="1"/>
</dbReference>
<feature type="domain" description="Small ribosomal subunit protein eS4 N-terminal" evidence="1">
    <location>
        <begin position="6"/>
        <end position="41"/>
    </location>
</feature>
<dbReference type="Proteomes" id="UP000700334">
    <property type="component" value="Unassembled WGS sequence"/>
</dbReference>
<sequence>LCMPLGPKKHVKQVVAPTHWMLDKLTGMFAPRPSSSPHKLRKCFPLFILLRSRLTCALTGDEVKKTCMQLFLEIDGKVPTNVTHPAGFVDVISIDKTGENFRLNCDTKGSLCCSSHYTRRGQKNFHGAKGTAHLVTHDAQTMRAPDPLSRFDIGNLCMVTGGANLGRIGVLTNTEGHSVSFDVAQQQTMEFSSLRKRYRDWQPNRAVGSSWNLFPLRLACLLLAHRWVQVGFDPESQSGATHKQTLEALMDREAIRRSLENLGEQRLQNLLPRQRYSRGGYFLVDFYAPTVTGESITKYFSRGIAVIRQNIVKYTP</sequence>
<dbReference type="SUPFAM" id="SSF54995">
    <property type="entry name" value="Ribosomal protein S6"/>
    <property type="match status" value="1"/>
</dbReference>
<evidence type="ECO:0000259" key="1">
    <source>
        <dbReference type="Pfam" id="PF08071"/>
    </source>
</evidence>
<dbReference type="CDD" id="cd06087">
    <property type="entry name" value="KOW_RPS4"/>
    <property type="match status" value="1"/>
</dbReference>
<evidence type="ECO:0000313" key="2">
    <source>
        <dbReference type="EMBL" id="KAG8511843.1"/>
    </source>
</evidence>
<keyword evidence="3" id="KW-1185">Reference proteome</keyword>
<dbReference type="InterPro" id="IPR035980">
    <property type="entry name" value="Ribosomal_bS6_sf"/>
</dbReference>
<dbReference type="InterPro" id="IPR041982">
    <property type="entry name" value="Ribosomal_eS4_KOW"/>
</dbReference>
<dbReference type="Gene3D" id="3.10.290.10">
    <property type="entry name" value="RNA-binding S4 domain"/>
    <property type="match status" value="1"/>
</dbReference>
<reference evidence="2" key="1">
    <citation type="journal article" date="2021" name="Evol. Appl.">
        <title>The genome of the Pyrenean desman and the effects of bottlenecks and inbreeding on the genomic landscape of an endangered species.</title>
        <authorList>
            <person name="Escoda L."/>
            <person name="Castresana J."/>
        </authorList>
    </citation>
    <scope>NUCLEOTIDE SEQUENCE</scope>
    <source>
        <strain evidence="2">IBE-C5619</strain>
    </source>
</reference>
<evidence type="ECO:0000313" key="3">
    <source>
        <dbReference type="Proteomes" id="UP000700334"/>
    </source>
</evidence>
<name>A0A8J6A0X0_GALPY</name>
<dbReference type="Pfam" id="PF08071">
    <property type="entry name" value="RS4NT"/>
    <property type="match status" value="1"/>
</dbReference>
<dbReference type="EMBL" id="JAGFMF010011818">
    <property type="protein sequence ID" value="KAG8511843.1"/>
    <property type="molecule type" value="Genomic_DNA"/>
</dbReference>
<dbReference type="GO" id="GO:0006412">
    <property type="term" value="P:translation"/>
    <property type="evidence" value="ECO:0007669"/>
    <property type="project" value="InterPro"/>
</dbReference>
<dbReference type="PANTHER" id="PTHR11581">
    <property type="entry name" value="30S/40S RIBOSOMAL PROTEIN S4"/>
    <property type="match status" value="1"/>
</dbReference>
<keyword evidence="2" id="KW-0689">Ribosomal protein</keyword>
<dbReference type="InterPro" id="IPR014722">
    <property type="entry name" value="Rib_uL2_dom2"/>
</dbReference>
<dbReference type="InterPro" id="IPR036986">
    <property type="entry name" value="S4_RNA-bd_sf"/>
</dbReference>
<dbReference type="FunFam" id="3.10.290.10:FF:000051">
    <property type="entry name" value="40S ribosomal protein S4, X isoform"/>
    <property type="match status" value="1"/>
</dbReference>
<dbReference type="InterPro" id="IPR013843">
    <property type="entry name" value="Ribosomal_eS4_N"/>
</dbReference>
<keyword evidence="2" id="KW-0687">Ribonucleoprotein</keyword>
<dbReference type="PANTHER" id="PTHR11581:SF0">
    <property type="entry name" value="SMALL RIBOSOMAL SUBUNIT PROTEIN ES4"/>
    <property type="match status" value="1"/>
</dbReference>
<feature type="non-terminal residue" evidence="2">
    <location>
        <position position="1"/>
    </location>
</feature>
<dbReference type="InterPro" id="IPR014717">
    <property type="entry name" value="Transl_elong_EF1B/ribsomal_bS6"/>
</dbReference>
<dbReference type="OrthoDB" id="1109245at2759"/>
<dbReference type="AlphaFoldDB" id="A0A8J6A0X0"/>
<feature type="non-terminal residue" evidence="2">
    <location>
        <position position="316"/>
    </location>
</feature>
<dbReference type="GO" id="GO:0003735">
    <property type="term" value="F:structural constituent of ribosome"/>
    <property type="evidence" value="ECO:0007669"/>
    <property type="project" value="InterPro"/>
</dbReference>
<gene>
    <name evidence="2" type="ORF">J0S82_012070</name>
</gene>
<dbReference type="GO" id="GO:0019843">
    <property type="term" value="F:rRNA binding"/>
    <property type="evidence" value="ECO:0007669"/>
    <property type="project" value="InterPro"/>
</dbReference>
<organism evidence="2 3">
    <name type="scientific">Galemys pyrenaicus</name>
    <name type="common">Iberian desman</name>
    <name type="synonym">Pyrenean desman</name>
    <dbReference type="NCBI Taxonomy" id="202257"/>
    <lineage>
        <taxon>Eukaryota</taxon>
        <taxon>Metazoa</taxon>
        <taxon>Chordata</taxon>
        <taxon>Craniata</taxon>
        <taxon>Vertebrata</taxon>
        <taxon>Euteleostomi</taxon>
        <taxon>Mammalia</taxon>
        <taxon>Eutheria</taxon>
        <taxon>Laurasiatheria</taxon>
        <taxon>Eulipotyphla</taxon>
        <taxon>Talpidae</taxon>
        <taxon>Galemys</taxon>
    </lineage>
</organism>
<accession>A0A8J6A0X0</accession>